<dbReference type="Proteomes" id="UP000887565">
    <property type="component" value="Unplaced"/>
</dbReference>
<keyword evidence="2" id="KW-1185">Reference proteome</keyword>
<evidence type="ECO:0000256" key="1">
    <source>
        <dbReference type="SAM" id="Phobius"/>
    </source>
</evidence>
<name>A0A915HF48_ROMCU</name>
<keyword evidence="1" id="KW-1133">Transmembrane helix</keyword>
<dbReference type="WBParaSite" id="nRc.2.0.1.t00294-RA">
    <property type="protein sequence ID" value="nRc.2.0.1.t00294-RA"/>
    <property type="gene ID" value="nRc.2.0.1.g00294"/>
</dbReference>
<evidence type="ECO:0000313" key="2">
    <source>
        <dbReference type="Proteomes" id="UP000887565"/>
    </source>
</evidence>
<reference evidence="3" key="1">
    <citation type="submission" date="2022-11" db="UniProtKB">
        <authorList>
            <consortium name="WormBaseParasite"/>
        </authorList>
    </citation>
    <scope>IDENTIFICATION</scope>
</reference>
<accession>A0A915HF48</accession>
<keyword evidence="1" id="KW-0812">Transmembrane</keyword>
<keyword evidence="1" id="KW-0472">Membrane</keyword>
<evidence type="ECO:0000313" key="3">
    <source>
        <dbReference type="WBParaSite" id="nRc.2.0.1.t00294-RA"/>
    </source>
</evidence>
<feature type="transmembrane region" description="Helical" evidence="1">
    <location>
        <begin position="146"/>
        <end position="167"/>
    </location>
</feature>
<sequence>MNTESVTNFGAHDATTAVIASPGLTPKIWTFQEPTKRYLLMTTTAPEPPTQIVPPPQPTVQIEEPDLQKTASGSDVRFASNATEKVAPPAPKSTVFSFIDRPKKPKASVFSIIPAKKNQDTVFDEIERRRDGTSKKSYHLKKSCRILIFVFAILIIGAIIFSIYFGITKFAPRTTPSDSIIVSTALSNVKNVSNYQDPKTTNHLFVVNSRTTIAKAISTIGKTTNKAKN</sequence>
<organism evidence="2 3">
    <name type="scientific">Romanomermis culicivorax</name>
    <name type="common">Nematode worm</name>
    <dbReference type="NCBI Taxonomy" id="13658"/>
    <lineage>
        <taxon>Eukaryota</taxon>
        <taxon>Metazoa</taxon>
        <taxon>Ecdysozoa</taxon>
        <taxon>Nematoda</taxon>
        <taxon>Enoplea</taxon>
        <taxon>Dorylaimia</taxon>
        <taxon>Mermithida</taxon>
        <taxon>Mermithoidea</taxon>
        <taxon>Mermithidae</taxon>
        <taxon>Romanomermis</taxon>
    </lineage>
</organism>
<proteinExistence type="predicted"/>
<dbReference type="AlphaFoldDB" id="A0A915HF48"/>
<protein>
    <submittedName>
        <fullName evidence="3">Uncharacterized protein</fullName>
    </submittedName>
</protein>